<dbReference type="PROSITE" id="PS50294">
    <property type="entry name" value="WD_REPEATS_REGION"/>
    <property type="match status" value="2"/>
</dbReference>
<evidence type="ECO:0000256" key="1">
    <source>
        <dbReference type="ARBA" id="ARBA00004906"/>
    </source>
</evidence>
<dbReference type="InterPro" id="IPR036322">
    <property type="entry name" value="WD40_repeat_dom_sf"/>
</dbReference>
<dbReference type="SUPFAM" id="SSF50978">
    <property type="entry name" value="WD40 repeat-like"/>
    <property type="match status" value="1"/>
</dbReference>
<dbReference type="GO" id="GO:0030674">
    <property type="term" value="F:protein-macromolecule adaptor activity"/>
    <property type="evidence" value="ECO:0007669"/>
    <property type="project" value="TreeGrafter"/>
</dbReference>
<evidence type="ECO:0000256" key="7">
    <source>
        <dbReference type="SAM" id="MobiDB-lite"/>
    </source>
</evidence>
<keyword evidence="9" id="KW-1185">Reference proteome</keyword>
<evidence type="ECO:0000313" key="8">
    <source>
        <dbReference type="EMBL" id="WZN60721.1"/>
    </source>
</evidence>
<evidence type="ECO:0000256" key="6">
    <source>
        <dbReference type="PROSITE-ProRule" id="PRU00221"/>
    </source>
</evidence>
<dbReference type="PANTHER" id="PTHR22852:SF0">
    <property type="entry name" value="DENTICLELESS PROTEIN HOMOLOG"/>
    <property type="match status" value="1"/>
</dbReference>
<dbReference type="InterPro" id="IPR051865">
    <property type="entry name" value="WD-repeat_CDT2_adapter"/>
</dbReference>
<reference evidence="8 9" key="1">
    <citation type="submission" date="2024-03" db="EMBL/GenBank/DDBJ databases">
        <title>Complete genome sequence of the green alga Chloropicon roscoffensis RCC1871.</title>
        <authorList>
            <person name="Lemieux C."/>
            <person name="Pombert J.-F."/>
            <person name="Otis C."/>
            <person name="Turmel M."/>
        </authorList>
    </citation>
    <scope>NUCLEOTIDE SEQUENCE [LARGE SCALE GENOMIC DNA]</scope>
    <source>
        <strain evidence="8 9">RCC1871</strain>
    </source>
</reference>
<feature type="repeat" description="WD" evidence="6">
    <location>
        <begin position="372"/>
        <end position="396"/>
    </location>
</feature>
<evidence type="ECO:0000256" key="5">
    <source>
        <dbReference type="ARBA" id="ARBA00038344"/>
    </source>
</evidence>
<feature type="compositionally biased region" description="Basic and acidic residues" evidence="7">
    <location>
        <begin position="123"/>
        <end position="138"/>
    </location>
</feature>
<feature type="repeat" description="WD" evidence="6">
    <location>
        <begin position="182"/>
        <end position="217"/>
    </location>
</feature>
<dbReference type="AlphaFoldDB" id="A0AAX4P4I3"/>
<evidence type="ECO:0000256" key="4">
    <source>
        <dbReference type="ARBA" id="ARBA00022786"/>
    </source>
</evidence>
<dbReference type="InterPro" id="IPR020472">
    <property type="entry name" value="WD40_PAC1"/>
</dbReference>
<keyword evidence="2 6" id="KW-0853">WD repeat</keyword>
<dbReference type="PRINTS" id="PR00320">
    <property type="entry name" value="GPROTEINBRPT"/>
</dbReference>
<comment type="pathway">
    <text evidence="1">Protein modification; protein ubiquitination.</text>
</comment>
<dbReference type="GO" id="GO:0005634">
    <property type="term" value="C:nucleus"/>
    <property type="evidence" value="ECO:0007669"/>
    <property type="project" value="TreeGrafter"/>
</dbReference>
<feature type="region of interest" description="Disordered" evidence="7">
    <location>
        <begin position="1"/>
        <end position="22"/>
    </location>
</feature>
<comment type="similarity">
    <text evidence="5">Belongs to the WD repeat cdt2 family.</text>
</comment>
<dbReference type="PROSITE" id="PS00678">
    <property type="entry name" value="WD_REPEATS_1"/>
    <property type="match status" value="2"/>
</dbReference>
<dbReference type="PANTHER" id="PTHR22852">
    <property type="entry name" value="LETHAL 2 DENTICLELESS PROTEIN RETINOIC ACID-REGULATED NUCLEAR MATRIX-ASSOCIATED PROTEIN"/>
    <property type="match status" value="1"/>
</dbReference>
<dbReference type="InterPro" id="IPR019775">
    <property type="entry name" value="WD40_repeat_CS"/>
</dbReference>
<gene>
    <name evidence="8" type="ORF">HKI87_03g22550</name>
</gene>
<feature type="region of interest" description="Disordered" evidence="7">
    <location>
        <begin position="117"/>
        <end position="138"/>
    </location>
</feature>
<keyword evidence="4" id="KW-0833">Ubl conjugation pathway</keyword>
<feature type="region of interest" description="Disordered" evidence="7">
    <location>
        <begin position="243"/>
        <end position="269"/>
    </location>
</feature>
<evidence type="ECO:0000256" key="2">
    <source>
        <dbReference type="ARBA" id="ARBA00022574"/>
    </source>
</evidence>
<dbReference type="SMART" id="SM00320">
    <property type="entry name" value="WD40"/>
    <property type="match status" value="7"/>
</dbReference>
<dbReference type="Pfam" id="PF00400">
    <property type="entry name" value="WD40"/>
    <property type="match status" value="5"/>
</dbReference>
<protein>
    <submittedName>
        <fullName evidence="8">Denticleless protein</fullName>
    </submittedName>
</protein>
<feature type="compositionally biased region" description="Basic residues" evidence="7">
    <location>
        <begin position="252"/>
        <end position="267"/>
    </location>
</feature>
<evidence type="ECO:0000313" key="9">
    <source>
        <dbReference type="Proteomes" id="UP001472866"/>
    </source>
</evidence>
<sequence>MEDVTNLSTRSGPDAGGEASCSLTPGGNLGIPVWLRSDFGDRTNVFRGVCEREAGLTRKLRKRPFLGELSCSTGRGAGTVANYGNDTYSPPFAIQFGQTGRASHLLAVGDEDGYVTITDTNDDLPRGRNESEDHRPESRWCASDNSIFDLTWSHDDECLTTVGGDEVVRIWTTETQREVVALGGHTASIKSVSYKPDNENVLASAGRDGAIMIWDLRDTLRGSSGAQLTRSAHKPVATVHNAHLKGTDGGRRARPSRASTSRRRTIKSHPQSGTGLLFLKVDNALASCGSDGKVKFWDVRRLNRPCHLITLPRAPGLSRDYGVTSIAQDRCGTKLAVTSFNDAVYLYDCVRPEIGPVATCEGHEVATFYIKLAFSPDGTHLLSGSSDSNAYIWQLDRPEDGAYVLRGHSGEVSGVTWCPTDFGKVATCSDDSTFRVWGIDRAAERSGEGRKIAMPPTVRLRQSLRPARGSEGDYLGQEVETGTMDKRAGALVSETFVDCSVVAEEDCGGGEAAARLPGEMPARRVQQYRNATLDEVWGKIQKDG</sequence>
<organism evidence="8 9">
    <name type="scientific">Chloropicon roscoffensis</name>
    <dbReference type="NCBI Taxonomy" id="1461544"/>
    <lineage>
        <taxon>Eukaryota</taxon>
        <taxon>Viridiplantae</taxon>
        <taxon>Chlorophyta</taxon>
        <taxon>Chloropicophyceae</taxon>
        <taxon>Chloropicales</taxon>
        <taxon>Chloropicaceae</taxon>
        <taxon>Chloropicon</taxon>
    </lineage>
</organism>
<accession>A0AAX4P4I3</accession>
<evidence type="ECO:0000256" key="3">
    <source>
        <dbReference type="ARBA" id="ARBA00022737"/>
    </source>
</evidence>
<feature type="repeat" description="WD" evidence="6">
    <location>
        <begin position="266"/>
        <end position="300"/>
    </location>
</feature>
<dbReference type="InterPro" id="IPR001680">
    <property type="entry name" value="WD40_rpt"/>
</dbReference>
<dbReference type="InterPro" id="IPR015943">
    <property type="entry name" value="WD40/YVTN_repeat-like_dom_sf"/>
</dbReference>
<feature type="repeat" description="WD" evidence="6">
    <location>
        <begin position="140"/>
        <end position="181"/>
    </location>
</feature>
<dbReference type="PROSITE" id="PS50082">
    <property type="entry name" value="WD_REPEATS_2"/>
    <property type="match status" value="5"/>
</dbReference>
<keyword evidence="3" id="KW-0677">Repeat</keyword>
<dbReference type="GO" id="GO:0043161">
    <property type="term" value="P:proteasome-mediated ubiquitin-dependent protein catabolic process"/>
    <property type="evidence" value="ECO:0007669"/>
    <property type="project" value="TreeGrafter"/>
</dbReference>
<name>A0AAX4P4I3_9CHLO</name>
<dbReference type="Gene3D" id="2.130.10.10">
    <property type="entry name" value="YVTN repeat-like/Quinoprotein amine dehydrogenase"/>
    <property type="match status" value="2"/>
</dbReference>
<feature type="compositionally biased region" description="Polar residues" evidence="7">
    <location>
        <begin position="1"/>
        <end position="11"/>
    </location>
</feature>
<feature type="repeat" description="WD" evidence="6">
    <location>
        <begin position="405"/>
        <end position="447"/>
    </location>
</feature>
<proteinExistence type="inferred from homology"/>
<dbReference type="Proteomes" id="UP001472866">
    <property type="component" value="Chromosome 03"/>
</dbReference>
<dbReference type="EMBL" id="CP151503">
    <property type="protein sequence ID" value="WZN60721.1"/>
    <property type="molecule type" value="Genomic_DNA"/>
</dbReference>